<gene>
    <name evidence="2" type="ORF">Tdes44962_MAKER07018</name>
</gene>
<name>A0A9W7W6D9_9PEZI</name>
<comment type="caution">
    <text evidence="2">The sequence shown here is derived from an EMBL/GenBank/DDBJ whole genome shotgun (WGS) entry which is preliminary data.</text>
</comment>
<dbReference type="AlphaFoldDB" id="A0A9W7W6D9"/>
<evidence type="ECO:0000313" key="3">
    <source>
        <dbReference type="Proteomes" id="UP001138500"/>
    </source>
</evidence>
<sequence length="61" mass="6083">MLVVAGPSVVVEGVESEGEVGGGEDDKVEVAEEEQGFGGYGAETQAVQGPSVQDADSVMAV</sequence>
<reference evidence="2 3" key="2">
    <citation type="journal article" date="2021" name="Curr. Genet.">
        <title>Genetic response to nitrogen starvation in the aggressive Eucalyptus foliar pathogen Teratosphaeria destructans.</title>
        <authorList>
            <person name="Havenga M."/>
            <person name="Wingfield B.D."/>
            <person name="Wingfield M.J."/>
            <person name="Dreyer L.L."/>
            <person name="Roets F."/>
            <person name="Aylward J."/>
        </authorList>
    </citation>
    <scope>NUCLEOTIDE SEQUENCE [LARGE SCALE GENOMIC DNA]</scope>
    <source>
        <strain evidence="2">CMW44962</strain>
    </source>
</reference>
<organism evidence="2 3">
    <name type="scientific">Teratosphaeria destructans</name>
    <dbReference type="NCBI Taxonomy" id="418781"/>
    <lineage>
        <taxon>Eukaryota</taxon>
        <taxon>Fungi</taxon>
        <taxon>Dikarya</taxon>
        <taxon>Ascomycota</taxon>
        <taxon>Pezizomycotina</taxon>
        <taxon>Dothideomycetes</taxon>
        <taxon>Dothideomycetidae</taxon>
        <taxon>Mycosphaerellales</taxon>
        <taxon>Teratosphaeriaceae</taxon>
        <taxon>Teratosphaeria</taxon>
    </lineage>
</organism>
<proteinExistence type="predicted"/>
<evidence type="ECO:0000313" key="2">
    <source>
        <dbReference type="EMBL" id="KAH9844969.1"/>
    </source>
</evidence>
<dbReference type="Proteomes" id="UP001138500">
    <property type="component" value="Unassembled WGS sequence"/>
</dbReference>
<dbReference type="EMBL" id="RIBY02000191">
    <property type="protein sequence ID" value="KAH9844969.1"/>
    <property type="molecule type" value="Genomic_DNA"/>
</dbReference>
<protein>
    <submittedName>
        <fullName evidence="2">Uncharacterized protein</fullName>
    </submittedName>
</protein>
<feature type="region of interest" description="Disordered" evidence="1">
    <location>
        <begin position="39"/>
        <end position="61"/>
    </location>
</feature>
<evidence type="ECO:0000256" key="1">
    <source>
        <dbReference type="SAM" id="MobiDB-lite"/>
    </source>
</evidence>
<accession>A0A9W7W6D9</accession>
<keyword evidence="3" id="KW-1185">Reference proteome</keyword>
<reference evidence="2 3" key="1">
    <citation type="journal article" date="2018" name="IMA Fungus">
        <title>IMA Genome-F 10: Nine draft genome sequences of Claviceps purpurea s.lat., including C. arundinis, C. humidiphila, and C. cf. spartinae, pseudomolecules for the pitch canker pathogen Fusarium circinatum, draft genome of Davidsoniella eucalypti, Grosmannia galeiformis, Quambalaria eucalypti, and Teratosphaeria destructans.</title>
        <authorList>
            <person name="Wingfield B.D."/>
            <person name="Liu M."/>
            <person name="Nguyen H.D."/>
            <person name="Lane F.A."/>
            <person name="Morgan S.W."/>
            <person name="De Vos L."/>
            <person name="Wilken P.M."/>
            <person name="Duong T.A."/>
            <person name="Aylward J."/>
            <person name="Coetzee M.P."/>
            <person name="Dadej K."/>
            <person name="De Beer Z.W."/>
            <person name="Findlay W."/>
            <person name="Havenga M."/>
            <person name="Kolarik M."/>
            <person name="Menzies J.G."/>
            <person name="Naidoo K."/>
            <person name="Pochopski O."/>
            <person name="Shoukouhi P."/>
            <person name="Santana Q.C."/>
            <person name="Seifert K.A."/>
            <person name="Soal N."/>
            <person name="Steenkamp E.T."/>
            <person name="Tatham C.T."/>
            <person name="van der Nest M.A."/>
            <person name="Wingfield M.J."/>
        </authorList>
    </citation>
    <scope>NUCLEOTIDE SEQUENCE [LARGE SCALE GENOMIC DNA]</scope>
    <source>
        <strain evidence="2">CMW44962</strain>
    </source>
</reference>